<name>I4AJW8_BERLS</name>
<dbReference type="Pfam" id="PF00581">
    <property type="entry name" value="Rhodanese"/>
    <property type="match status" value="1"/>
</dbReference>
<dbReference type="Gene3D" id="3.40.250.10">
    <property type="entry name" value="Rhodanese-like domain"/>
    <property type="match status" value="1"/>
</dbReference>
<dbReference type="EMBL" id="CP003345">
    <property type="protein sequence ID" value="AFM04253.1"/>
    <property type="molecule type" value="Genomic_DNA"/>
</dbReference>
<dbReference type="SUPFAM" id="SSF52821">
    <property type="entry name" value="Rhodanese/Cell cycle control phosphatase"/>
    <property type="match status" value="1"/>
</dbReference>
<evidence type="ECO:0000259" key="1">
    <source>
        <dbReference type="PROSITE" id="PS50206"/>
    </source>
</evidence>
<evidence type="ECO:0000313" key="3">
    <source>
        <dbReference type="Proteomes" id="UP000006054"/>
    </source>
</evidence>
<gene>
    <name evidence="2" type="ordered locus">Fleli_1855</name>
</gene>
<sequence>MNDITPQELKTLKEEGTPINLLDVREEFEYDEYNLDGKLIPLGDLPHRLDELEDWKEKEIIVHCKSGGRSATAKNFLASKGFKNVRNLLQGAEGYKKLS</sequence>
<dbReference type="STRING" id="880071.Fleli_1855"/>
<dbReference type="RefSeq" id="WP_014797705.1">
    <property type="nucleotide sequence ID" value="NC_018018.1"/>
</dbReference>
<dbReference type="OrthoDB" id="9808735at2"/>
<dbReference type="KEGG" id="fli:Fleli_1855"/>
<dbReference type="SMART" id="SM00450">
    <property type="entry name" value="RHOD"/>
    <property type="match status" value="1"/>
</dbReference>
<dbReference type="GO" id="GO:0016740">
    <property type="term" value="F:transferase activity"/>
    <property type="evidence" value="ECO:0007669"/>
    <property type="project" value="UniProtKB-KW"/>
</dbReference>
<dbReference type="PANTHER" id="PTHR43031:SF17">
    <property type="entry name" value="SULFURTRANSFERASE YTWF-RELATED"/>
    <property type="match status" value="1"/>
</dbReference>
<dbReference type="HOGENOM" id="CLU_089574_13_3_10"/>
<dbReference type="PANTHER" id="PTHR43031">
    <property type="entry name" value="FAD-DEPENDENT OXIDOREDUCTASE"/>
    <property type="match status" value="1"/>
</dbReference>
<dbReference type="PROSITE" id="PS50206">
    <property type="entry name" value="RHODANESE_3"/>
    <property type="match status" value="1"/>
</dbReference>
<dbReference type="Proteomes" id="UP000006054">
    <property type="component" value="Chromosome"/>
</dbReference>
<dbReference type="PATRIC" id="fig|880071.3.peg.1836"/>
<evidence type="ECO:0000313" key="2">
    <source>
        <dbReference type="EMBL" id="AFM04253.1"/>
    </source>
</evidence>
<dbReference type="CDD" id="cd00158">
    <property type="entry name" value="RHOD"/>
    <property type="match status" value="1"/>
</dbReference>
<dbReference type="InterPro" id="IPR050229">
    <property type="entry name" value="GlpE_sulfurtransferase"/>
</dbReference>
<protein>
    <submittedName>
        <fullName evidence="2">Rhodanese-related sulfurtransferase</fullName>
    </submittedName>
</protein>
<reference evidence="3" key="1">
    <citation type="submission" date="2012-06" db="EMBL/GenBank/DDBJ databases">
        <title>The complete genome of Flexibacter litoralis DSM 6794.</title>
        <authorList>
            <person name="Lucas S."/>
            <person name="Copeland A."/>
            <person name="Lapidus A."/>
            <person name="Glavina del Rio T."/>
            <person name="Dalin E."/>
            <person name="Tice H."/>
            <person name="Bruce D."/>
            <person name="Goodwin L."/>
            <person name="Pitluck S."/>
            <person name="Peters L."/>
            <person name="Ovchinnikova G."/>
            <person name="Lu M."/>
            <person name="Kyrpides N."/>
            <person name="Mavromatis K."/>
            <person name="Ivanova N."/>
            <person name="Brettin T."/>
            <person name="Detter J.C."/>
            <person name="Han C."/>
            <person name="Larimer F."/>
            <person name="Land M."/>
            <person name="Hauser L."/>
            <person name="Markowitz V."/>
            <person name="Cheng J.-F."/>
            <person name="Hugenholtz P."/>
            <person name="Woyke T."/>
            <person name="Wu D."/>
            <person name="Spring S."/>
            <person name="Lang E."/>
            <person name="Kopitz M."/>
            <person name="Brambilla E."/>
            <person name="Klenk H.-P."/>
            <person name="Eisen J.A."/>
        </authorList>
    </citation>
    <scope>NUCLEOTIDE SEQUENCE [LARGE SCALE GENOMIC DNA]</scope>
    <source>
        <strain evidence="3">ATCC 23117 / DSM 6794 / NBRC 15988 / NCIMB 1366 / Sio-4</strain>
    </source>
</reference>
<keyword evidence="3" id="KW-1185">Reference proteome</keyword>
<proteinExistence type="predicted"/>
<keyword evidence="2" id="KW-0808">Transferase</keyword>
<dbReference type="InterPro" id="IPR001763">
    <property type="entry name" value="Rhodanese-like_dom"/>
</dbReference>
<dbReference type="eggNOG" id="COG0607">
    <property type="taxonomic scope" value="Bacteria"/>
</dbReference>
<dbReference type="AlphaFoldDB" id="I4AJW8"/>
<dbReference type="InterPro" id="IPR036873">
    <property type="entry name" value="Rhodanese-like_dom_sf"/>
</dbReference>
<feature type="domain" description="Rhodanese" evidence="1">
    <location>
        <begin position="15"/>
        <end position="99"/>
    </location>
</feature>
<accession>I4AJW8</accession>
<organism evidence="2 3">
    <name type="scientific">Bernardetia litoralis (strain ATCC 23117 / DSM 6794 / NBRC 15988 / NCIMB 1366 / Fx l1 / Sio-4)</name>
    <name type="common">Flexibacter litoralis</name>
    <dbReference type="NCBI Taxonomy" id="880071"/>
    <lineage>
        <taxon>Bacteria</taxon>
        <taxon>Pseudomonadati</taxon>
        <taxon>Bacteroidota</taxon>
        <taxon>Cytophagia</taxon>
        <taxon>Cytophagales</taxon>
        <taxon>Bernardetiaceae</taxon>
        <taxon>Bernardetia</taxon>
    </lineage>
</organism>